<dbReference type="Ensembl" id="ENSPSTT00000002123.1">
    <property type="protein sequence ID" value="ENSPSTP00000002012.1"/>
    <property type="gene ID" value="ENSPSTG00000001547.1"/>
</dbReference>
<proteinExistence type="predicted"/>
<dbReference type="InterPro" id="IPR033393">
    <property type="entry name" value="NRBF2_MIT"/>
</dbReference>
<dbReference type="PANTHER" id="PTHR14964">
    <property type="entry name" value="NUCLEAR RECEPTOR BINDING FACTOR 2"/>
    <property type="match status" value="1"/>
</dbReference>
<keyword evidence="3" id="KW-1185">Reference proteome</keyword>
<accession>A0A8C9EKH3</accession>
<dbReference type="PANTHER" id="PTHR14964:SF2">
    <property type="entry name" value="NUCLEAR RECEPTOR-BINDING FACTOR 2"/>
    <property type="match status" value="1"/>
</dbReference>
<name>A0A8C9EKH3_PAVCR</name>
<evidence type="ECO:0000259" key="1">
    <source>
        <dbReference type="Pfam" id="PF17169"/>
    </source>
</evidence>
<reference evidence="2" key="2">
    <citation type="submission" date="2025-09" db="UniProtKB">
        <authorList>
            <consortium name="Ensembl"/>
        </authorList>
    </citation>
    <scope>IDENTIFICATION</scope>
</reference>
<protein>
    <recommendedName>
        <fullName evidence="1">Nuclear receptor-binding factor 2 MIT domain-containing protein</fullName>
    </recommendedName>
</protein>
<dbReference type="AlphaFoldDB" id="A0A8C9EKH3"/>
<sequence>DIAHQQSRKADRLLAAGKYEEAISCHRKAAGEYNALSVDKAKTQTSGLVYLLLIPNV</sequence>
<dbReference type="GO" id="GO:0006914">
    <property type="term" value="P:autophagy"/>
    <property type="evidence" value="ECO:0007669"/>
    <property type="project" value="InterPro"/>
</dbReference>
<dbReference type="SUPFAM" id="SSF140361">
    <property type="entry name" value="MIT domain-like"/>
    <property type="match status" value="1"/>
</dbReference>
<dbReference type="Pfam" id="PF17169">
    <property type="entry name" value="NRBF2_MIT"/>
    <property type="match status" value="1"/>
</dbReference>
<evidence type="ECO:0000313" key="2">
    <source>
        <dbReference type="Ensembl" id="ENSPSTP00000002012.1"/>
    </source>
</evidence>
<organism evidence="2 3">
    <name type="scientific">Pavo cristatus</name>
    <name type="common">Indian peafowl</name>
    <name type="synonym">Blue peafowl</name>
    <dbReference type="NCBI Taxonomy" id="9049"/>
    <lineage>
        <taxon>Eukaryota</taxon>
        <taxon>Metazoa</taxon>
        <taxon>Chordata</taxon>
        <taxon>Craniata</taxon>
        <taxon>Vertebrata</taxon>
        <taxon>Euteleostomi</taxon>
        <taxon>Archelosauria</taxon>
        <taxon>Archosauria</taxon>
        <taxon>Dinosauria</taxon>
        <taxon>Saurischia</taxon>
        <taxon>Theropoda</taxon>
        <taxon>Coelurosauria</taxon>
        <taxon>Aves</taxon>
        <taxon>Neognathae</taxon>
        <taxon>Galloanserae</taxon>
        <taxon>Galliformes</taxon>
        <taxon>Phasianidae</taxon>
        <taxon>Phasianinae</taxon>
        <taxon>Pavo</taxon>
    </lineage>
</organism>
<dbReference type="Proteomes" id="UP000694428">
    <property type="component" value="Unplaced"/>
</dbReference>
<evidence type="ECO:0000313" key="3">
    <source>
        <dbReference type="Proteomes" id="UP000694428"/>
    </source>
</evidence>
<dbReference type="Gene3D" id="1.20.58.80">
    <property type="entry name" value="Phosphotransferase system, lactose/cellobiose-type IIA subunit"/>
    <property type="match status" value="1"/>
</dbReference>
<reference evidence="2" key="1">
    <citation type="submission" date="2025-08" db="UniProtKB">
        <authorList>
            <consortium name="Ensembl"/>
        </authorList>
    </citation>
    <scope>IDENTIFICATION</scope>
</reference>
<dbReference type="InterPro" id="IPR039679">
    <property type="entry name" value="NRBF2"/>
</dbReference>
<feature type="domain" description="Nuclear receptor-binding factor 2 MIT" evidence="1">
    <location>
        <begin position="2"/>
        <end position="32"/>
    </location>
</feature>